<name>A0A1T4YC65_9BACT</name>
<dbReference type="RefSeq" id="WP_078814100.1">
    <property type="nucleotide sequence ID" value="NZ_FUYE01000009.1"/>
</dbReference>
<dbReference type="EMBL" id="FUYE01000009">
    <property type="protein sequence ID" value="SKA99366.1"/>
    <property type="molecule type" value="Genomic_DNA"/>
</dbReference>
<dbReference type="STRING" id="48467.SAMN02745166_02920"/>
<sequence>MKRSLIFLLTVFSISALPAEEAKEYINELQEKRSGTPVVIKDKESIRTEAFFKPPVEITVVAKTNSTNLRLSYAADQLIFNWEGNASQLRVDGGPAAGKHKFGAGSIPTNRYVTVRWVVLPHQQTIYVDDQLRYQHEGDYSKINNPVGVFCHKSKVSVKSILVRPLTP</sequence>
<feature type="chain" id="PRO_5012052374" evidence="1">
    <location>
        <begin position="19"/>
        <end position="168"/>
    </location>
</feature>
<feature type="signal peptide" evidence="1">
    <location>
        <begin position="1"/>
        <end position="18"/>
    </location>
</feature>
<evidence type="ECO:0000313" key="2">
    <source>
        <dbReference type="EMBL" id="SKA99366.1"/>
    </source>
</evidence>
<protein>
    <submittedName>
        <fullName evidence="2">Uncharacterized protein</fullName>
    </submittedName>
</protein>
<gene>
    <name evidence="2" type="ORF">SAMN02745166_02920</name>
</gene>
<proteinExistence type="predicted"/>
<keyword evidence="3" id="KW-1185">Reference proteome</keyword>
<evidence type="ECO:0000256" key="1">
    <source>
        <dbReference type="SAM" id="SignalP"/>
    </source>
</evidence>
<dbReference type="AlphaFoldDB" id="A0A1T4YC65"/>
<dbReference type="Proteomes" id="UP000190774">
    <property type="component" value="Unassembled WGS sequence"/>
</dbReference>
<dbReference type="OrthoDB" id="195889at2"/>
<reference evidence="3" key="1">
    <citation type="submission" date="2017-02" db="EMBL/GenBank/DDBJ databases">
        <authorList>
            <person name="Varghese N."/>
            <person name="Submissions S."/>
        </authorList>
    </citation>
    <scope>NUCLEOTIDE SEQUENCE [LARGE SCALE GENOMIC DNA]</scope>
    <source>
        <strain evidence="3">ATCC 700200</strain>
    </source>
</reference>
<accession>A0A1T4YC65</accession>
<evidence type="ECO:0000313" key="3">
    <source>
        <dbReference type="Proteomes" id="UP000190774"/>
    </source>
</evidence>
<keyword evidence="1" id="KW-0732">Signal</keyword>
<organism evidence="2 3">
    <name type="scientific">Prosthecobacter debontii</name>
    <dbReference type="NCBI Taxonomy" id="48467"/>
    <lineage>
        <taxon>Bacteria</taxon>
        <taxon>Pseudomonadati</taxon>
        <taxon>Verrucomicrobiota</taxon>
        <taxon>Verrucomicrobiia</taxon>
        <taxon>Verrucomicrobiales</taxon>
        <taxon>Verrucomicrobiaceae</taxon>
        <taxon>Prosthecobacter</taxon>
    </lineage>
</organism>